<reference evidence="2" key="1">
    <citation type="submission" date="2017-04" db="EMBL/GenBank/DDBJ databases">
        <authorList>
            <person name="Varghese N."/>
            <person name="Submissions S."/>
        </authorList>
    </citation>
    <scope>NUCLEOTIDE SEQUENCE [LARGE SCALE GENOMIC DNA]</scope>
    <source>
        <strain evidence="2">RKEM611</strain>
    </source>
</reference>
<evidence type="ECO:0000313" key="1">
    <source>
        <dbReference type="EMBL" id="SMF84753.1"/>
    </source>
</evidence>
<organism evidence="1 2">
    <name type="scientific">Pseudobacteriovorax antillogorgiicola</name>
    <dbReference type="NCBI Taxonomy" id="1513793"/>
    <lineage>
        <taxon>Bacteria</taxon>
        <taxon>Pseudomonadati</taxon>
        <taxon>Bdellovibrionota</taxon>
        <taxon>Oligoflexia</taxon>
        <taxon>Oligoflexales</taxon>
        <taxon>Pseudobacteriovoracaceae</taxon>
        <taxon>Pseudobacteriovorax</taxon>
    </lineage>
</organism>
<dbReference type="STRING" id="1513793.SAMN06296036_1613"/>
<dbReference type="OrthoDB" id="3078668at2"/>
<keyword evidence="2" id="KW-1185">Reference proteome</keyword>
<dbReference type="AlphaFoldDB" id="A0A1Y6CXV9"/>
<protein>
    <recommendedName>
        <fullName evidence="3">Phage major tail tube protein</fullName>
    </recommendedName>
</protein>
<name>A0A1Y6CXV9_9BACT</name>
<dbReference type="RefSeq" id="WP_132325713.1">
    <property type="nucleotide sequence ID" value="NZ_FWZT01000061.1"/>
</dbReference>
<dbReference type="Proteomes" id="UP000192907">
    <property type="component" value="Unassembled WGS sequence"/>
</dbReference>
<evidence type="ECO:0008006" key="3">
    <source>
        <dbReference type="Google" id="ProtNLM"/>
    </source>
</evidence>
<accession>A0A1Y6CXV9</accession>
<dbReference type="InterPro" id="IPR006498">
    <property type="entry name" value="Tail_tube"/>
</dbReference>
<proteinExistence type="predicted"/>
<evidence type="ECO:0000313" key="2">
    <source>
        <dbReference type="Proteomes" id="UP000192907"/>
    </source>
</evidence>
<dbReference type="EMBL" id="FWZT01000061">
    <property type="protein sequence ID" value="SMF84753.1"/>
    <property type="molecule type" value="Genomic_DNA"/>
</dbReference>
<gene>
    <name evidence="1" type="ORF">SAMN06296036_1613</name>
</gene>
<sequence>MLPKFFKNFEVSITGTSFRNICEEMSLPELTLKTEEWRGAGMDAPIEIDVGMEKLESTLKFPSLNKEIFLLYGLQLGGSAGIIATGALQGQAGESVPAKAVMQGGIKKIASGQWKPGDMKAAGVEVTVSLTRYILTLDQFPLATIDIENGIRNIAGIDYYQNIKATLGL</sequence>
<dbReference type="NCBIfam" id="TIGR01611">
    <property type="entry name" value="tail_tube"/>
    <property type="match status" value="1"/>
</dbReference>
<dbReference type="Pfam" id="PF04985">
    <property type="entry name" value="Phage_tube"/>
    <property type="match status" value="1"/>
</dbReference>